<reference evidence="1 2" key="1">
    <citation type="submission" date="2018-05" db="EMBL/GenBank/DDBJ databases">
        <title>Genomic Encyclopedia of Type Strains, Phase IV (KMG-IV): sequencing the most valuable type-strain genomes for metagenomic binning, comparative biology and taxonomic classification.</title>
        <authorList>
            <person name="Goeker M."/>
        </authorList>
    </citation>
    <scope>NUCLEOTIDE SEQUENCE [LARGE SCALE GENOMIC DNA]</scope>
    <source>
        <strain evidence="1 2">DSM 28816</strain>
    </source>
</reference>
<dbReference type="Proteomes" id="UP000247523">
    <property type="component" value="Unassembled WGS sequence"/>
</dbReference>
<dbReference type="AlphaFoldDB" id="A0A318EQ24"/>
<accession>A0A318EQ24</accession>
<proteinExistence type="predicted"/>
<evidence type="ECO:0000313" key="2">
    <source>
        <dbReference type="Proteomes" id="UP000247523"/>
    </source>
</evidence>
<comment type="caution">
    <text evidence="1">The sequence shown here is derived from an EMBL/GenBank/DDBJ whole genome shotgun (WGS) entry which is preliminary data.</text>
</comment>
<sequence>MERIKFKNSDEIYILDGSTENQYKCVLNSISDFATLYTKLTDDNLSQISYLNEAGALCAIYKDKTLSKAEIVTETDEETGESKMITTLTFKDIDITAKKLKHLEETIDTLLINGLEVK</sequence>
<protein>
    <submittedName>
        <fullName evidence="1">Uncharacterized protein</fullName>
    </submittedName>
</protein>
<dbReference type="EMBL" id="QICS01000008">
    <property type="protein sequence ID" value="PXV88473.1"/>
    <property type="molecule type" value="Genomic_DNA"/>
</dbReference>
<name>A0A318EQ24_9FIRM</name>
<gene>
    <name evidence="1" type="ORF">C8E03_108200</name>
</gene>
<dbReference type="RefSeq" id="WP_110291469.1">
    <property type="nucleotide sequence ID" value="NZ_QICS01000008.1"/>
</dbReference>
<evidence type="ECO:0000313" key="1">
    <source>
        <dbReference type="EMBL" id="PXV88473.1"/>
    </source>
</evidence>
<organism evidence="1 2">
    <name type="scientific">Lachnotalea glycerini</name>
    <dbReference type="NCBI Taxonomy" id="1763509"/>
    <lineage>
        <taxon>Bacteria</taxon>
        <taxon>Bacillati</taxon>
        <taxon>Bacillota</taxon>
        <taxon>Clostridia</taxon>
        <taxon>Lachnospirales</taxon>
        <taxon>Lachnospiraceae</taxon>
        <taxon>Lachnotalea</taxon>
    </lineage>
</organism>